<dbReference type="Pfam" id="PF03739">
    <property type="entry name" value="LptF_LptG"/>
    <property type="match status" value="1"/>
</dbReference>
<evidence type="ECO:0000256" key="6">
    <source>
        <dbReference type="SAM" id="Phobius"/>
    </source>
</evidence>
<feature type="transmembrane region" description="Helical" evidence="6">
    <location>
        <begin position="49"/>
        <end position="70"/>
    </location>
</feature>
<comment type="subcellular location">
    <subcellularLocation>
        <location evidence="1">Cell membrane</location>
        <topology evidence="1">Multi-pass membrane protein</topology>
    </subcellularLocation>
</comment>
<evidence type="ECO:0000256" key="5">
    <source>
        <dbReference type="ARBA" id="ARBA00023136"/>
    </source>
</evidence>
<keyword evidence="2" id="KW-1003">Cell membrane</keyword>
<proteinExistence type="predicted"/>
<feature type="transmembrane region" description="Helical" evidence="6">
    <location>
        <begin position="90"/>
        <end position="112"/>
    </location>
</feature>
<dbReference type="InterPro" id="IPR005495">
    <property type="entry name" value="LptG/LptF_permease"/>
</dbReference>
<evidence type="ECO:0000313" key="8">
    <source>
        <dbReference type="Proteomes" id="UP000182360"/>
    </source>
</evidence>
<feature type="transmembrane region" description="Helical" evidence="6">
    <location>
        <begin position="380"/>
        <end position="400"/>
    </location>
</feature>
<name>A0A1H9A8R2_9SPIR</name>
<keyword evidence="4 6" id="KW-1133">Transmembrane helix</keyword>
<dbReference type="AlphaFoldDB" id="A0A1H9A8R2"/>
<sequence length="406" mass="46313">MTTRDLIQKIKRNHTLRLIHMYYDKFQVRVLKRGTLKNHILIKYLFKDLFLYFLVSFFFFFMVFFVNQILLVVEELLAKSAPIADVMRIMVYSLPFIIAQSAPFATLVGFLMSLGGMMTSNEILIFRAAGFSFFRIFVPVALLGICISIGSFFVNDYLLPLGQIKYNQLMRKIVNSTPSIELESNSVKHLDTANIVIGNVDGNKVSDVVIIDSKNDEDRLIVAGESVLVGAKEEGVLMQFDMNDSTILTLKADNKKNYDILHSKRTVMNVFDSTFLGTWAQSPREMTTYDLTKRLNQMKSQASQDESLIRKINLWGMEWHKKFAIPFGSIFFALLAFSMAFLFGKNNGQMIGLFLGIVICVLYWAVQIVGQLLVTKVGLNAFWCIWTPNILIGLFGLIFLTRLIKK</sequence>
<keyword evidence="3 6" id="KW-0812">Transmembrane</keyword>
<dbReference type="PANTHER" id="PTHR33529:SF6">
    <property type="entry name" value="YJGP_YJGQ FAMILY PERMEASE"/>
    <property type="match status" value="1"/>
</dbReference>
<feature type="transmembrane region" description="Helical" evidence="6">
    <location>
        <begin position="133"/>
        <end position="154"/>
    </location>
</feature>
<accession>A0A1H9A8R2</accession>
<dbReference type="Proteomes" id="UP000182360">
    <property type="component" value="Unassembled WGS sequence"/>
</dbReference>
<dbReference type="RefSeq" id="WP_256210221.1">
    <property type="nucleotide sequence ID" value="NZ_AP025286.1"/>
</dbReference>
<dbReference type="PANTHER" id="PTHR33529">
    <property type="entry name" value="SLR0882 PROTEIN-RELATED"/>
    <property type="match status" value="1"/>
</dbReference>
<evidence type="ECO:0000256" key="2">
    <source>
        <dbReference type="ARBA" id="ARBA00022475"/>
    </source>
</evidence>
<gene>
    <name evidence="7" type="ORF">SAMN04487977_101245</name>
</gene>
<evidence type="ECO:0000256" key="1">
    <source>
        <dbReference type="ARBA" id="ARBA00004651"/>
    </source>
</evidence>
<dbReference type="EMBL" id="FOFU01000001">
    <property type="protein sequence ID" value="SEP73015.1"/>
    <property type="molecule type" value="Genomic_DNA"/>
</dbReference>
<evidence type="ECO:0000256" key="4">
    <source>
        <dbReference type="ARBA" id="ARBA00022989"/>
    </source>
</evidence>
<dbReference type="GO" id="GO:0015920">
    <property type="term" value="P:lipopolysaccharide transport"/>
    <property type="evidence" value="ECO:0007669"/>
    <property type="project" value="TreeGrafter"/>
</dbReference>
<keyword evidence="8" id="KW-1185">Reference proteome</keyword>
<feature type="transmembrane region" description="Helical" evidence="6">
    <location>
        <begin position="323"/>
        <end position="344"/>
    </location>
</feature>
<evidence type="ECO:0000256" key="3">
    <source>
        <dbReference type="ARBA" id="ARBA00022692"/>
    </source>
</evidence>
<feature type="transmembrane region" description="Helical" evidence="6">
    <location>
        <begin position="351"/>
        <end position="374"/>
    </location>
</feature>
<keyword evidence="5 6" id="KW-0472">Membrane</keyword>
<reference evidence="7 8" key="1">
    <citation type="submission" date="2016-10" db="EMBL/GenBank/DDBJ databases">
        <authorList>
            <person name="de Groot N.N."/>
        </authorList>
    </citation>
    <scope>NUCLEOTIDE SEQUENCE [LARGE SCALE GENOMIC DNA]</scope>
    <source>
        <strain evidence="7 8">B25</strain>
    </source>
</reference>
<evidence type="ECO:0000313" key="7">
    <source>
        <dbReference type="EMBL" id="SEP73015.1"/>
    </source>
</evidence>
<dbReference type="STRING" id="163.SAMN04487775_10438"/>
<dbReference type="GO" id="GO:0043190">
    <property type="term" value="C:ATP-binding cassette (ABC) transporter complex"/>
    <property type="evidence" value="ECO:0007669"/>
    <property type="project" value="TreeGrafter"/>
</dbReference>
<protein>
    <submittedName>
        <fullName evidence="7">Lipopolysaccharide export system permease protein</fullName>
    </submittedName>
</protein>
<organism evidence="7 8">
    <name type="scientific">Treponema bryantii</name>
    <dbReference type="NCBI Taxonomy" id="163"/>
    <lineage>
        <taxon>Bacteria</taxon>
        <taxon>Pseudomonadati</taxon>
        <taxon>Spirochaetota</taxon>
        <taxon>Spirochaetia</taxon>
        <taxon>Spirochaetales</taxon>
        <taxon>Treponemataceae</taxon>
        <taxon>Treponema</taxon>
    </lineage>
</organism>